<organism evidence="1">
    <name type="scientific">Hexamita inflata</name>
    <dbReference type="NCBI Taxonomy" id="28002"/>
    <lineage>
        <taxon>Eukaryota</taxon>
        <taxon>Metamonada</taxon>
        <taxon>Diplomonadida</taxon>
        <taxon>Hexamitidae</taxon>
        <taxon>Hexamitinae</taxon>
        <taxon>Hexamita</taxon>
    </lineage>
</organism>
<sequence>MKCGIPASNRLPPKLSKIPVVPQKLKQMPQNYSHMSYQNSSHAFSSSRNNDTNNFVLVDLKALKLIELLQENKKELILFEKRFKHTDGFYEKMLLKNMNAIDSNFNKIIHFLRRK</sequence>
<name>A0AA86RSV0_9EUKA</name>
<comment type="caution">
    <text evidence="1">The sequence shown here is derived from an EMBL/GenBank/DDBJ whole genome shotgun (WGS) entry which is preliminary data.</text>
</comment>
<proteinExistence type="predicted"/>
<reference evidence="2 3" key="2">
    <citation type="submission" date="2024-07" db="EMBL/GenBank/DDBJ databases">
        <authorList>
            <person name="Akdeniz Z."/>
        </authorList>
    </citation>
    <scope>NUCLEOTIDE SEQUENCE [LARGE SCALE GENOMIC DNA]</scope>
</reference>
<reference evidence="1" key="1">
    <citation type="submission" date="2023-06" db="EMBL/GenBank/DDBJ databases">
        <authorList>
            <person name="Kurt Z."/>
        </authorList>
    </citation>
    <scope>NUCLEOTIDE SEQUENCE</scope>
</reference>
<evidence type="ECO:0000313" key="2">
    <source>
        <dbReference type="EMBL" id="CAL6047467.1"/>
    </source>
</evidence>
<evidence type="ECO:0000313" key="1">
    <source>
        <dbReference type="EMBL" id="CAI9971945.1"/>
    </source>
</evidence>
<gene>
    <name evidence="2" type="ORF">HINF_LOCUS42222</name>
    <name evidence="1" type="ORF">HINF_LOCUS59590</name>
</gene>
<dbReference type="AlphaFoldDB" id="A0AA86RSV0"/>
<dbReference type="EMBL" id="CATOUU010001099">
    <property type="protein sequence ID" value="CAI9971945.1"/>
    <property type="molecule type" value="Genomic_DNA"/>
</dbReference>
<evidence type="ECO:0000313" key="3">
    <source>
        <dbReference type="Proteomes" id="UP001642409"/>
    </source>
</evidence>
<protein>
    <submittedName>
        <fullName evidence="2">Hypothetical_protein</fullName>
    </submittedName>
</protein>
<accession>A0AA86RSV0</accession>
<dbReference type="EMBL" id="CAXDID020000171">
    <property type="protein sequence ID" value="CAL6047467.1"/>
    <property type="molecule type" value="Genomic_DNA"/>
</dbReference>
<keyword evidence="3" id="KW-1185">Reference proteome</keyword>
<dbReference type="Proteomes" id="UP001642409">
    <property type="component" value="Unassembled WGS sequence"/>
</dbReference>